<keyword evidence="3" id="KW-1185">Reference proteome</keyword>
<feature type="compositionally biased region" description="Low complexity" evidence="1">
    <location>
        <begin position="251"/>
        <end position="261"/>
    </location>
</feature>
<sequence>MEDLAHDLSYALEESSTQQVDLDDQNSVILTPKQCRRLSRKQRGKKRRSDSNLIWDYGNMSEASESSLDEALKDYMENVTAQQNSDSDDTVTRRLSTVNLSMTNTFYGESDSVTENYNVPPRRRRRRMKRMTVEASGSCTTTVISKSASLPDLLSQEMRARKRGRRNGGVDEPMVDIENIQHFKHACTLKPESRRRCKMKNKKKSGKADDMEVSKEDFDEKDYGIVERLHENNMECSDEDTPIARDDSDSETSSLSSSSDDFGLYTNDEGREGDDEQSDFFHEPGTVYGVPGVIPWWDRDRMAVDDSLEKDPHFESILNGVFPLMSRSCQRGYHNTRLSRLHGVEDGSIRKRSRRRVKEKKTSGRMLAAASDRISQFMNDPHEHELWMHPMKKRQRDQLGHLASLYALDIHSEDSHRKSRPVLVKNRNSRPANEIALKSYIARASGVQGSAHHHSMEAKRRRKTPMGFVGENAAPIPESNIGNRILQNMGWTPGTGLGSEGTGIQEPVLAYMRPKGRGLGHNDA</sequence>
<feature type="domain" description="G-patch" evidence="2">
    <location>
        <begin position="478"/>
        <end position="524"/>
    </location>
</feature>
<dbReference type="SMART" id="SM00443">
    <property type="entry name" value="G_patch"/>
    <property type="match status" value="1"/>
</dbReference>
<dbReference type="Pfam" id="PF01585">
    <property type="entry name" value="G-patch"/>
    <property type="match status" value="1"/>
</dbReference>
<feature type="region of interest" description="Disordered" evidence="1">
    <location>
        <begin position="229"/>
        <end position="284"/>
    </location>
</feature>
<reference evidence="4" key="1">
    <citation type="submission" date="2025-08" db="UniProtKB">
        <authorList>
            <consortium name="RefSeq"/>
        </authorList>
    </citation>
    <scope>IDENTIFICATION</scope>
    <source>
        <tissue evidence="4">Testes</tissue>
    </source>
</reference>
<dbReference type="GeneID" id="102806299"/>
<organism evidence="3 4">
    <name type="scientific">Saccoglossus kowalevskii</name>
    <name type="common">Acorn worm</name>
    <dbReference type="NCBI Taxonomy" id="10224"/>
    <lineage>
        <taxon>Eukaryota</taxon>
        <taxon>Metazoa</taxon>
        <taxon>Hemichordata</taxon>
        <taxon>Enteropneusta</taxon>
        <taxon>Harrimaniidae</taxon>
        <taxon>Saccoglossus</taxon>
    </lineage>
</organism>
<dbReference type="PANTHER" id="PTHR14195">
    <property type="entry name" value="G PATCH DOMAIN CONTAINING PROTEIN 2"/>
    <property type="match status" value="1"/>
</dbReference>
<protein>
    <submittedName>
        <fullName evidence="4">G patch domain-containing protein 2-like</fullName>
    </submittedName>
</protein>
<name>A0ABM0MQ73_SACKO</name>
<proteinExistence type="predicted"/>
<gene>
    <name evidence="4" type="primary">LOC102806299</name>
</gene>
<feature type="compositionally biased region" description="Basic and acidic residues" evidence="1">
    <location>
        <begin position="206"/>
        <end position="216"/>
    </location>
</feature>
<evidence type="ECO:0000313" key="3">
    <source>
        <dbReference type="Proteomes" id="UP000694865"/>
    </source>
</evidence>
<dbReference type="Proteomes" id="UP000694865">
    <property type="component" value="Unplaced"/>
</dbReference>
<feature type="compositionally biased region" description="Basic residues" evidence="1">
    <location>
        <begin position="194"/>
        <end position="205"/>
    </location>
</feature>
<evidence type="ECO:0000259" key="2">
    <source>
        <dbReference type="PROSITE" id="PS50174"/>
    </source>
</evidence>
<accession>A0ABM0MQ73</accession>
<evidence type="ECO:0000313" key="4">
    <source>
        <dbReference type="RefSeq" id="XP_006822164.1"/>
    </source>
</evidence>
<dbReference type="InterPro" id="IPR051189">
    <property type="entry name" value="Splicing_assoc_domain"/>
</dbReference>
<feature type="region of interest" description="Disordered" evidence="1">
    <location>
        <begin position="194"/>
        <end position="216"/>
    </location>
</feature>
<dbReference type="PROSITE" id="PS50174">
    <property type="entry name" value="G_PATCH"/>
    <property type="match status" value="1"/>
</dbReference>
<dbReference type="Gene3D" id="3.30.1370.50">
    <property type="entry name" value="R3H-like domain"/>
    <property type="match status" value="1"/>
</dbReference>
<dbReference type="InterPro" id="IPR000467">
    <property type="entry name" value="G_patch_dom"/>
</dbReference>
<evidence type="ECO:0000256" key="1">
    <source>
        <dbReference type="SAM" id="MobiDB-lite"/>
    </source>
</evidence>
<dbReference type="InterPro" id="IPR036867">
    <property type="entry name" value="R3H_dom_sf"/>
</dbReference>
<dbReference type="RefSeq" id="XP_006822164.1">
    <property type="nucleotide sequence ID" value="XM_006822101.1"/>
</dbReference>